<keyword evidence="3 5" id="KW-0378">Hydrolase</keyword>
<proteinExistence type="predicted"/>
<keyword evidence="1" id="KW-0719">Serine esterase</keyword>
<protein>
    <submittedName>
        <fullName evidence="5">PET hydrolase</fullName>
    </submittedName>
</protein>
<dbReference type="InterPro" id="IPR050261">
    <property type="entry name" value="FrsA_esterase"/>
</dbReference>
<name>A0A6G7NPE4_9SPHI</name>
<dbReference type="GO" id="GO:0052689">
    <property type="term" value="F:carboxylic ester hydrolase activity"/>
    <property type="evidence" value="ECO:0007669"/>
    <property type="project" value="UniProtKB-KW"/>
</dbReference>
<dbReference type="Gene3D" id="3.40.50.1820">
    <property type="entry name" value="alpha/beta hydrolase"/>
    <property type="match status" value="1"/>
</dbReference>
<evidence type="ECO:0000256" key="3">
    <source>
        <dbReference type="ARBA" id="ARBA00022801"/>
    </source>
</evidence>
<dbReference type="PANTHER" id="PTHR22946">
    <property type="entry name" value="DIENELACTONE HYDROLASE DOMAIN-CONTAINING PROTEIN-RELATED"/>
    <property type="match status" value="1"/>
</dbReference>
<dbReference type="EMBL" id="MT023462">
    <property type="protein sequence ID" value="QIJ55688.1"/>
    <property type="molecule type" value="Genomic_DNA"/>
</dbReference>
<evidence type="ECO:0000259" key="4">
    <source>
        <dbReference type="Pfam" id="PF22244"/>
    </source>
</evidence>
<dbReference type="InterPro" id="IPR054579">
    <property type="entry name" value="GCE-like_dom"/>
</dbReference>
<dbReference type="InterPro" id="IPR029058">
    <property type="entry name" value="AB_hydrolase_fold"/>
</dbReference>
<dbReference type="SUPFAM" id="SSF53474">
    <property type="entry name" value="alpha/beta-Hydrolases"/>
    <property type="match status" value="1"/>
</dbReference>
<evidence type="ECO:0000313" key="5">
    <source>
        <dbReference type="EMBL" id="QIJ55688.1"/>
    </source>
</evidence>
<dbReference type="PANTHER" id="PTHR22946:SF9">
    <property type="entry name" value="POLYKETIDE TRANSFERASE AF380"/>
    <property type="match status" value="1"/>
</dbReference>
<organism evidence="5">
    <name type="scientific">uncultured Sphingobacteriales bacterium</name>
    <dbReference type="NCBI Taxonomy" id="212696"/>
    <lineage>
        <taxon>Bacteria</taxon>
        <taxon>Pseudomonadati</taxon>
        <taxon>Bacteroidota</taxon>
        <taxon>Sphingobacteriia</taxon>
        <taxon>Sphingobacteriales</taxon>
        <taxon>environmental samples</taxon>
    </lineage>
</organism>
<accession>A0A6G7NPE4</accession>
<sequence length="366" mass="41443">MVLIPKFLLILFLTFSFLPGQVWQVFNYYNESASLQPKSNPSHEKKRQQILRNMEKVMGKLPDRTDLPPFDIKISDSLKEDRYTRYTLSFVVAENERLPVYLYVPKQRGSTQRIPAMLVLHGTSALGKGVVDGQGPLPNRAHARELAERGYVVIAPDYPSFGDLKDHNFDTDRYESASMQAIFNHMRCVDLLQSRSDVDPENIGVIGHSLGGHNAMFVAAFDSRLKVAVSSSGWTQFEYYNIGEEGSKKYGGRLGPWAQVRYMPLIRTKYKLDAKLIPFNFNDIISAIAPRAFFSVSPLKDLNFDVNGVVEGITLAEKVYRNLDAIGNLQVRYPDSGHDFPVENRKEVYGFLDRTLGHTPLYAPVK</sequence>
<keyword evidence="2" id="KW-0732">Signal</keyword>
<feature type="domain" description="4-O-methyl-glucuronoyl methylesterase-like" evidence="4">
    <location>
        <begin position="185"/>
        <end position="323"/>
    </location>
</feature>
<dbReference type="AlphaFoldDB" id="A0A6G7NPE4"/>
<evidence type="ECO:0000256" key="2">
    <source>
        <dbReference type="ARBA" id="ARBA00022729"/>
    </source>
</evidence>
<dbReference type="Pfam" id="PF22244">
    <property type="entry name" value="GCE_fung"/>
    <property type="match status" value="1"/>
</dbReference>
<reference evidence="5" key="1">
    <citation type="submission" date="2020-02" db="EMBL/GenBank/DDBJ databases">
        <title>Predicted bioremediation functions on Apatlaco River microbiome supports a recent overpollution history.</title>
        <authorList>
            <person name="Breton Deval L."/>
        </authorList>
    </citation>
    <scope>NUCLEOTIDE SEQUENCE</scope>
</reference>
<evidence type="ECO:0000256" key="1">
    <source>
        <dbReference type="ARBA" id="ARBA00022487"/>
    </source>
</evidence>